<evidence type="ECO:0000256" key="1">
    <source>
        <dbReference type="SAM" id="MobiDB-lite"/>
    </source>
</evidence>
<dbReference type="AlphaFoldDB" id="A0A2V3J1Q8"/>
<dbReference type="SUPFAM" id="SSF54736">
    <property type="entry name" value="ClpS-like"/>
    <property type="match status" value="1"/>
</dbReference>
<dbReference type="GO" id="GO:0006508">
    <property type="term" value="P:proteolysis"/>
    <property type="evidence" value="ECO:0007669"/>
    <property type="project" value="UniProtKB-KW"/>
</dbReference>
<evidence type="ECO:0000313" key="4">
    <source>
        <dbReference type="Proteomes" id="UP000247409"/>
    </source>
</evidence>
<dbReference type="PANTHER" id="PTHR33473:SF17">
    <property type="entry name" value="ATP-DEPENDENT CLP PROTEASE ADAPTER PROTEIN CLPS1, CHLOROPLASTIC"/>
    <property type="match status" value="1"/>
</dbReference>
<dbReference type="EMBL" id="NBIV01000026">
    <property type="protein sequence ID" value="PXF47330.1"/>
    <property type="molecule type" value="Genomic_DNA"/>
</dbReference>
<dbReference type="Proteomes" id="UP000247409">
    <property type="component" value="Unassembled WGS sequence"/>
</dbReference>
<keyword evidence="3" id="KW-0378">Hydrolase</keyword>
<dbReference type="GO" id="GO:0008233">
    <property type="term" value="F:peptidase activity"/>
    <property type="evidence" value="ECO:0007669"/>
    <property type="project" value="UniProtKB-KW"/>
</dbReference>
<name>A0A2V3J1Q8_9FLOR</name>
<accession>A0A2V3J1Q8</accession>
<sequence>MADISKSRPEIGGPKGPQFGDSDRGGGVAVITKPVTKKKFKRKSQTEYEPYWHVLLHHDNVHTFEYATGAIVKVVRTVSRKTAHRITMQAHVSGVATVTTTWKAQAEEYCKGLQMHGLTSSIAPDSSFTH</sequence>
<proteinExistence type="predicted"/>
<comment type="caution">
    <text evidence="3">The sequence shown here is derived from an EMBL/GenBank/DDBJ whole genome shotgun (WGS) entry which is preliminary data.</text>
</comment>
<organism evidence="3 4">
    <name type="scientific">Gracilariopsis chorda</name>
    <dbReference type="NCBI Taxonomy" id="448386"/>
    <lineage>
        <taxon>Eukaryota</taxon>
        <taxon>Rhodophyta</taxon>
        <taxon>Florideophyceae</taxon>
        <taxon>Rhodymeniophycidae</taxon>
        <taxon>Gracilariales</taxon>
        <taxon>Gracilariaceae</taxon>
        <taxon>Gracilariopsis</taxon>
    </lineage>
</organism>
<protein>
    <submittedName>
        <fullName evidence="3">ATP-dependent Clp protease adapter protein CLPS1, chloroplastic</fullName>
    </submittedName>
</protein>
<dbReference type="InterPro" id="IPR022935">
    <property type="entry name" value="ClpS"/>
</dbReference>
<reference evidence="3 4" key="1">
    <citation type="journal article" date="2018" name="Mol. Biol. Evol.">
        <title>Analysis of the draft genome of the red seaweed Gracilariopsis chorda provides insights into genome size evolution in Rhodophyta.</title>
        <authorList>
            <person name="Lee J."/>
            <person name="Yang E.C."/>
            <person name="Graf L."/>
            <person name="Yang J.H."/>
            <person name="Qiu H."/>
            <person name="Zel Zion U."/>
            <person name="Chan C.X."/>
            <person name="Stephens T.G."/>
            <person name="Weber A.P.M."/>
            <person name="Boo G.H."/>
            <person name="Boo S.M."/>
            <person name="Kim K.M."/>
            <person name="Shin Y."/>
            <person name="Jung M."/>
            <person name="Lee S.J."/>
            <person name="Yim H.S."/>
            <person name="Lee J.H."/>
            <person name="Bhattacharya D."/>
            <person name="Yoon H.S."/>
        </authorList>
    </citation>
    <scope>NUCLEOTIDE SEQUENCE [LARGE SCALE GENOMIC DNA]</scope>
    <source>
        <strain evidence="3 4">SKKU-2015</strain>
        <tissue evidence="3">Whole body</tissue>
    </source>
</reference>
<keyword evidence="4" id="KW-1185">Reference proteome</keyword>
<dbReference type="PANTHER" id="PTHR33473">
    <property type="entry name" value="ATP-DEPENDENT CLP PROTEASE ADAPTER PROTEIN CLPS1, CHLOROPLASTIC"/>
    <property type="match status" value="1"/>
</dbReference>
<dbReference type="InterPro" id="IPR003769">
    <property type="entry name" value="ClpS_core"/>
</dbReference>
<evidence type="ECO:0000259" key="2">
    <source>
        <dbReference type="Pfam" id="PF02617"/>
    </source>
</evidence>
<gene>
    <name evidence="3" type="ORF">BWQ96_02943</name>
</gene>
<feature type="domain" description="Adaptor protein ClpS core" evidence="2">
    <location>
        <begin position="49"/>
        <end position="118"/>
    </location>
</feature>
<feature type="region of interest" description="Disordered" evidence="1">
    <location>
        <begin position="1"/>
        <end position="28"/>
    </location>
</feature>
<dbReference type="InterPro" id="IPR014719">
    <property type="entry name" value="Ribosomal_bL12_C/ClpS-like"/>
</dbReference>
<dbReference type="OrthoDB" id="5144at2759"/>
<dbReference type="GO" id="GO:0030163">
    <property type="term" value="P:protein catabolic process"/>
    <property type="evidence" value="ECO:0007669"/>
    <property type="project" value="InterPro"/>
</dbReference>
<keyword evidence="3" id="KW-0645">Protease</keyword>
<dbReference type="Pfam" id="PF02617">
    <property type="entry name" value="ClpS"/>
    <property type="match status" value="1"/>
</dbReference>
<dbReference type="Gene3D" id="3.30.1390.10">
    <property type="match status" value="1"/>
</dbReference>
<evidence type="ECO:0000313" key="3">
    <source>
        <dbReference type="EMBL" id="PXF47330.1"/>
    </source>
</evidence>
<dbReference type="STRING" id="448386.A0A2V3J1Q8"/>